<evidence type="ECO:0000256" key="6">
    <source>
        <dbReference type="SAM" id="Phobius"/>
    </source>
</evidence>
<sequence length="511" mass="55108">MPTTGRSPDAARRVVRVVILALILDLLSFTMPLPLFPRIIEDFVRKEAQEARPEPTVLSRLLDFVRTLRAYLLPSSSSTRSSSSASRWDLTLLGGLLASLFSFCQFLISPQLGKLGDRFGRRRVLLATMVGNVVSALLWLLAGNFAIYAASRVVGGLSEGNVQLSIAAISDVTTPETRARSLALVGAAFSLAFTFGPSLGAYLSTRTFGKGSLVQLPRTLASTLPSLPPMIQLNSYAVPAAMTVALLSLETLYLYVCLPETRGWRIASIKASLAEQPKSARPPNRPARSLAARQARLRALSRLHLLFLFFFSGAEFTLTFLTHNLFDWSNAQNGRLLGFIGILSALLQGGYVRRKAKGASAEQTARMAMSGMQACAGSLVALALLPPVAKAKGESTLAKVLLWSAAASLAFVSATVVNSLNALASLETDEDEDLTMAKQEEQIDKGHALGSFRSAGQLGRATGPLVMTAIYWTLSPTTAYAACAVGVALVVRGMREIVRDERRRRITFKEE</sequence>
<dbReference type="Pfam" id="PF07690">
    <property type="entry name" value="MFS_1"/>
    <property type="match status" value="1"/>
</dbReference>
<feature type="transmembrane region" description="Helical" evidence="6">
    <location>
        <begin position="182"/>
        <end position="203"/>
    </location>
</feature>
<proteinExistence type="predicted"/>
<accession>A0A511KM61</accession>
<dbReference type="GO" id="GO:0016020">
    <property type="term" value="C:membrane"/>
    <property type="evidence" value="ECO:0007669"/>
    <property type="project" value="UniProtKB-SubCell"/>
</dbReference>
<feature type="transmembrane region" description="Helical" evidence="6">
    <location>
        <begin position="469"/>
        <end position="494"/>
    </location>
</feature>
<feature type="transmembrane region" description="Helical" evidence="6">
    <location>
        <begin position="90"/>
        <end position="112"/>
    </location>
</feature>
<protein>
    <submittedName>
        <fullName evidence="8">MFS transporter, tetracycline transporter</fullName>
    </submittedName>
</protein>
<dbReference type="OrthoDB" id="196650at2759"/>
<feature type="transmembrane region" description="Helical" evidence="6">
    <location>
        <begin position="236"/>
        <end position="256"/>
    </location>
</feature>
<evidence type="ECO:0000259" key="7">
    <source>
        <dbReference type="PROSITE" id="PS50850"/>
    </source>
</evidence>
<dbReference type="Gene3D" id="1.20.1250.20">
    <property type="entry name" value="MFS general substrate transporter like domains"/>
    <property type="match status" value="1"/>
</dbReference>
<evidence type="ECO:0000313" key="9">
    <source>
        <dbReference type="Proteomes" id="UP000321518"/>
    </source>
</evidence>
<feature type="domain" description="Major facilitator superfamily (MFS) profile" evidence="7">
    <location>
        <begin position="14"/>
        <end position="499"/>
    </location>
</feature>
<dbReference type="PANTHER" id="PTHR23504">
    <property type="entry name" value="MAJOR FACILITATOR SUPERFAMILY DOMAIN-CONTAINING PROTEIN 10"/>
    <property type="match status" value="1"/>
</dbReference>
<feature type="transmembrane region" description="Helical" evidence="6">
    <location>
        <begin position="124"/>
        <end position="142"/>
    </location>
</feature>
<dbReference type="InterPro" id="IPR036259">
    <property type="entry name" value="MFS_trans_sf"/>
</dbReference>
<evidence type="ECO:0000313" key="8">
    <source>
        <dbReference type="EMBL" id="GEM10985.1"/>
    </source>
</evidence>
<organism evidence="8 9">
    <name type="scientific">Rhodotorula toruloides</name>
    <name type="common">Yeast</name>
    <name type="synonym">Rhodosporidium toruloides</name>
    <dbReference type="NCBI Taxonomy" id="5286"/>
    <lineage>
        <taxon>Eukaryota</taxon>
        <taxon>Fungi</taxon>
        <taxon>Dikarya</taxon>
        <taxon>Basidiomycota</taxon>
        <taxon>Pucciniomycotina</taxon>
        <taxon>Microbotryomycetes</taxon>
        <taxon>Sporidiobolales</taxon>
        <taxon>Sporidiobolaceae</taxon>
        <taxon>Rhodotorula</taxon>
    </lineage>
</organism>
<keyword evidence="5 6" id="KW-0472">Membrane</keyword>
<dbReference type="Proteomes" id="UP000321518">
    <property type="component" value="Unassembled WGS sequence"/>
</dbReference>
<evidence type="ECO:0000256" key="4">
    <source>
        <dbReference type="ARBA" id="ARBA00022989"/>
    </source>
</evidence>
<dbReference type="InterPro" id="IPR020846">
    <property type="entry name" value="MFS_dom"/>
</dbReference>
<evidence type="ECO:0000256" key="1">
    <source>
        <dbReference type="ARBA" id="ARBA00004141"/>
    </source>
</evidence>
<dbReference type="PROSITE" id="PS50850">
    <property type="entry name" value="MFS"/>
    <property type="match status" value="1"/>
</dbReference>
<dbReference type="AlphaFoldDB" id="A0A511KM61"/>
<comment type="subcellular location">
    <subcellularLocation>
        <location evidence="1">Membrane</location>
        <topology evidence="1">Multi-pass membrane protein</topology>
    </subcellularLocation>
</comment>
<dbReference type="SUPFAM" id="SSF103473">
    <property type="entry name" value="MFS general substrate transporter"/>
    <property type="match status" value="1"/>
</dbReference>
<keyword evidence="4 6" id="KW-1133">Transmembrane helix</keyword>
<reference evidence="8 9" key="1">
    <citation type="submission" date="2019-07" db="EMBL/GenBank/DDBJ databases">
        <title>Rhodotorula toruloides NBRC10032 genome sequencing.</title>
        <authorList>
            <person name="Shida Y."/>
            <person name="Takaku H."/>
            <person name="Ogasawara W."/>
            <person name="Mori K."/>
        </authorList>
    </citation>
    <scope>NUCLEOTIDE SEQUENCE [LARGE SCALE GENOMIC DNA]</scope>
    <source>
        <strain evidence="8 9">NBRC10032</strain>
    </source>
</reference>
<evidence type="ECO:0000256" key="2">
    <source>
        <dbReference type="ARBA" id="ARBA00022448"/>
    </source>
</evidence>
<name>A0A511KM61_RHOTO</name>
<keyword evidence="2" id="KW-0813">Transport</keyword>
<feature type="transmembrane region" description="Helical" evidence="6">
    <location>
        <begin position="400"/>
        <end position="420"/>
    </location>
</feature>
<dbReference type="GO" id="GO:0022857">
    <property type="term" value="F:transmembrane transporter activity"/>
    <property type="evidence" value="ECO:0007669"/>
    <property type="project" value="InterPro"/>
</dbReference>
<dbReference type="PANTHER" id="PTHR23504:SF31">
    <property type="entry name" value="MAJOR FACILITATOR SUPERFAMILY DOMAIN-CONTAINING PROTEIN 10"/>
    <property type="match status" value="1"/>
</dbReference>
<dbReference type="InterPro" id="IPR011701">
    <property type="entry name" value="MFS"/>
</dbReference>
<comment type="caution">
    <text evidence="8">The sequence shown here is derived from an EMBL/GenBank/DDBJ whole genome shotgun (WGS) entry which is preliminary data.</text>
</comment>
<keyword evidence="3 6" id="KW-0812">Transmembrane</keyword>
<feature type="transmembrane region" description="Helical" evidence="6">
    <location>
        <begin position="334"/>
        <end position="352"/>
    </location>
</feature>
<evidence type="ECO:0000256" key="5">
    <source>
        <dbReference type="ARBA" id="ARBA00023136"/>
    </source>
</evidence>
<gene>
    <name evidence="8" type="ORF">Rt10032_c13g5002</name>
</gene>
<evidence type="ECO:0000256" key="3">
    <source>
        <dbReference type="ARBA" id="ARBA00022692"/>
    </source>
</evidence>
<feature type="transmembrane region" description="Helical" evidence="6">
    <location>
        <begin position="303"/>
        <end position="322"/>
    </location>
</feature>
<feature type="transmembrane region" description="Helical" evidence="6">
    <location>
        <begin position="14"/>
        <end position="36"/>
    </location>
</feature>
<dbReference type="EMBL" id="BJWK01000013">
    <property type="protein sequence ID" value="GEM10985.1"/>
    <property type="molecule type" value="Genomic_DNA"/>
</dbReference>